<dbReference type="PANTHER" id="PTHR21310">
    <property type="entry name" value="AMINOGLYCOSIDE PHOSPHOTRANSFERASE-RELATED-RELATED"/>
    <property type="match status" value="1"/>
</dbReference>
<organism evidence="2 3">
    <name type="scientific">Nocardia jiangxiensis</name>
    <dbReference type="NCBI Taxonomy" id="282685"/>
    <lineage>
        <taxon>Bacteria</taxon>
        <taxon>Bacillati</taxon>
        <taxon>Actinomycetota</taxon>
        <taxon>Actinomycetes</taxon>
        <taxon>Mycobacteriales</taxon>
        <taxon>Nocardiaceae</taxon>
        <taxon>Nocardia</taxon>
    </lineage>
</organism>
<protein>
    <submittedName>
        <fullName evidence="2">Phosphotransferase family protein</fullName>
    </submittedName>
</protein>
<dbReference type="Proteomes" id="UP001601992">
    <property type="component" value="Unassembled WGS sequence"/>
</dbReference>
<name>A0ABW6S487_9NOCA</name>
<dbReference type="InterPro" id="IPR041726">
    <property type="entry name" value="ACAD10_11_N"/>
</dbReference>
<dbReference type="EMBL" id="JBIAQY010000006">
    <property type="protein sequence ID" value="MFF3569991.1"/>
    <property type="molecule type" value="Genomic_DNA"/>
</dbReference>
<reference evidence="2 3" key="1">
    <citation type="submission" date="2024-10" db="EMBL/GenBank/DDBJ databases">
        <title>The Natural Products Discovery Center: Release of the First 8490 Sequenced Strains for Exploring Actinobacteria Biosynthetic Diversity.</title>
        <authorList>
            <person name="Kalkreuter E."/>
            <person name="Kautsar S.A."/>
            <person name="Yang D."/>
            <person name="Bader C.D."/>
            <person name="Teijaro C.N."/>
            <person name="Fluegel L."/>
            <person name="Davis C.M."/>
            <person name="Simpson J.R."/>
            <person name="Lauterbach L."/>
            <person name="Steele A.D."/>
            <person name="Gui C."/>
            <person name="Meng S."/>
            <person name="Li G."/>
            <person name="Viehrig K."/>
            <person name="Ye F."/>
            <person name="Su P."/>
            <person name="Kiefer A.F."/>
            <person name="Nichols A."/>
            <person name="Cepeda A.J."/>
            <person name="Yan W."/>
            <person name="Fan B."/>
            <person name="Jiang Y."/>
            <person name="Adhikari A."/>
            <person name="Zheng C.-J."/>
            <person name="Schuster L."/>
            <person name="Cowan T.M."/>
            <person name="Smanski M.J."/>
            <person name="Chevrette M.G."/>
            <person name="De Carvalho L.P.S."/>
            <person name="Shen B."/>
        </authorList>
    </citation>
    <scope>NUCLEOTIDE SEQUENCE [LARGE SCALE GENOMIC DNA]</scope>
    <source>
        <strain evidence="2 3">NPDC002593</strain>
    </source>
</reference>
<dbReference type="CDD" id="cd05154">
    <property type="entry name" value="ACAD10_11_N-like"/>
    <property type="match status" value="1"/>
</dbReference>
<dbReference type="Gene3D" id="3.90.1200.10">
    <property type="match status" value="1"/>
</dbReference>
<dbReference type="Pfam" id="PF01636">
    <property type="entry name" value="APH"/>
    <property type="match status" value="1"/>
</dbReference>
<gene>
    <name evidence="2" type="ORF">ACFYXQ_19630</name>
</gene>
<dbReference type="SUPFAM" id="SSF56112">
    <property type="entry name" value="Protein kinase-like (PK-like)"/>
    <property type="match status" value="1"/>
</dbReference>
<keyword evidence="3" id="KW-1185">Reference proteome</keyword>
<evidence type="ECO:0000313" key="3">
    <source>
        <dbReference type="Proteomes" id="UP001601992"/>
    </source>
</evidence>
<dbReference type="RefSeq" id="WP_387404517.1">
    <property type="nucleotide sequence ID" value="NZ_JBIAQY010000006.1"/>
</dbReference>
<proteinExistence type="predicted"/>
<dbReference type="InterPro" id="IPR011009">
    <property type="entry name" value="Kinase-like_dom_sf"/>
</dbReference>
<dbReference type="Gene3D" id="3.30.200.20">
    <property type="entry name" value="Phosphorylase Kinase, domain 1"/>
    <property type="match status" value="1"/>
</dbReference>
<dbReference type="InterPro" id="IPR051678">
    <property type="entry name" value="AGP_Transferase"/>
</dbReference>
<evidence type="ECO:0000259" key="1">
    <source>
        <dbReference type="Pfam" id="PF01636"/>
    </source>
</evidence>
<dbReference type="InterPro" id="IPR002575">
    <property type="entry name" value="Aminoglycoside_PTrfase"/>
</dbReference>
<accession>A0ABW6S487</accession>
<comment type="caution">
    <text evidence="2">The sequence shown here is derived from an EMBL/GenBank/DDBJ whole genome shotgun (WGS) entry which is preliminary data.</text>
</comment>
<sequence>MEQAPVFSTGRDLDAALDALRPWLAARLDAAEVEIDPPSYPQGAGASNETLLIRARADGRTAEFAVRIAPGPDHQMYYEPRFALQYDILRALFGRFDVRVPEPLWFESDPTVLGRPFYVMRRMRGRVPVSMPVYNSSGWLFEATPAQRRALWENSMQQLGAIHRVPIAEVAFVDRPEHGASGDEQQLSYWQAYADWAFGEKTPDVTVALFDWLDAHRPAASAPGLSWGDARIGNIMYDNDFQVLGVMDWEQVSLAGPVADLAWWLLFDESLSAGQGIPRLEGLGTREETIALWRESTGRTPDDLHWHEVFARLKAGLLSLHSRCSLPPMARTSTRHFSYLHHACDLAGLVVPEGIR</sequence>
<feature type="domain" description="Aminoglycoside phosphotransferase" evidence="1">
    <location>
        <begin position="44"/>
        <end position="284"/>
    </location>
</feature>
<evidence type="ECO:0000313" key="2">
    <source>
        <dbReference type="EMBL" id="MFF3569991.1"/>
    </source>
</evidence>